<accession>A0A653BXM0</accession>
<feature type="domain" description="PHD-type" evidence="15">
    <location>
        <begin position="458"/>
        <end position="596"/>
    </location>
</feature>
<evidence type="ECO:0000256" key="1">
    <source>
        <dbReference type="ARBA" id="ARBA00004123"/>
    </source>
</evidence>
<evidence type="ECO:0000256" key="12">
    <source>
        <dbReference type="ARBA" id="ARBA00023242"/>
    </source>
</evidence>
<feature type="compositionally biased region" description="Basic and acidic residues" evidence="14">
    <location>
        <begin position="284"/>
        <end position="303"/>
    </location>
</feature>
<dbReference type="OrthoDB" id="6286493at2759"/>
<dbReference type="GO" id="GO:0010468">
    <property type="term" value="P:regulation of gene expression"/>
    <property type="evidence" value="ECO:0007669"/>
    <property type="project" value="UniProtKB-ARBA"/>
</dbReference>
<comment type="similarity">
    <text evidence="2">Belongs to the SNF2/RAD54 helicase family.</text>
</comment>
<keyword evidence="12" id="KW-0539">Nucleus</keyword>
<dbReference type="AlphaFoldDB" id="A0A653BXM0"/>
<dbReference type="GO" id="GO:0016787">
    <property type="term" value="F:hydrolase activity"/>
    <property type="evidence" value="ECO:0007669"/>
    <property type="project" value="UniProtKB-KW"/>
</dbReference>
<dbReference type="SUPFAM" id="SSF57903">
    <property type="entry name" value="FYVE/PHD zinc finger"/>
    <property type="match status" value="1"/>
</dbReference>
<dbReference type="GO" id="GO:0006338">
    <property type="term" value="P:chromatin remodeling"/>
    <property type="evidence" value="ECO:0007669"/>
    <property type="project" value="TreeGrafter"/>
</dbReference>
<feature type="compositionally biased region" description="Basic and acidic residues" evidence="14">
    <location>
        <begin position="195"/>
        <end position="248"/>
    </location>
</feature>
<keyword evidence="11" id="KW-0234">DNA repair</keyword>
<evidence type="ECO:0000256" key="2">
    <source>
        <dbReference type="ARBA" id="ARBA00007025"/>
    </source>
</evidence>
<evidence type="ECO:0000256" key="14">
    <source>
        <dbReference type="SAM" id="MobiDB-lite"/>
    </source>
</evidence>
<gene>
    <name evidence="16" type="ORF">CALMAC_LOCUS4456</name>
</gene>
<evidence type="ECO:0000256" key="10">
    <source>
        <dbReference type="ARBA" id="ARBA00023125"/>
    </source>
</evidence>
<keyword evidence="4" id="KW-0547">Nucleotide-binding</keyword>
<dbReference type="InterPro" id="IPR013083">
    <property type="entry name" value="Znf_RING/FYVE/PHD"/>
</dbReference>
<dbReference type="GO" id="GO:0006281">
    <property type="term" value="P:DNA repair"/>
    <property type="evidence" value="ECO:0007669"/>
    <property type="project" value="UniProtKB-KW"/>
</dbReference>
<feature type="compositionally biased region" description="Basic and acidic residues" evidence="14">
    <location>
        <begin position="102"/>
        <end position="128"/>
    </location>
</feature>
<comment type="catalytic activity">
    <reaction evidence="13">
        <text>ATP + H2O = ADP + phosphate + H(+)</text>
        <dbReference type="Rhea" id="RHEA:13065"/>
        <dbReference type="ChEBI" id="CHEBI:15377"/>
        <dbReference type="ChEBI" id="CHEBI:15378"/>
        <dbReference type="ChEBI" id="CHEBI:30616"/>
        <dbReference type="ChEBI" id="CHEBI:43474"/>
        <dbReference type="ChEBI" id="CHEBI:456216"/>
        <dbReference type="EC" id="3.6.4.12"/>
    </reaction>
</comment>
<feature type="compositionally biased region" description="Basic and acidic residues" evidence="14">
    <location>
        <begin position="146"/>
        <end position="158"/>
    </location>
</feature>
<feature type="region of interest" description="Disordered" evidence="14">
    <location>
        <begin position="616"/>
        <end position="649"/>
    </location>
</feature>
<feature type="region of interest" description="Disordered" evidence="14">
    <location>
        <begin position="663"/>
        <end position="707"/>
    </location>
</feature>
<dbReference type="InterPro" id="IPR041430">
    <property type="entry name" value="ADD_ATRX"/>
</dbReference>
<dbReference type="GO" id="GO:0008270">
    <property type="term" value="F:zinc ion binding"/>
    <property type="evidence" value="ECO:0007669"/>
    <property type="project" value="UniProtKB-KW"/>
</dbReference>
<dbReference type="PANTHER" id="PTHR46357">
    <property type="entry name" value="TRANSCRIPTIONAL REGULATOR ATRX"/>
    <property type="match status" value="1"/>
</dbReference>
<dbReference type="CDD" id="cd11726">
    <property type="entry name" value="ADDz_ATRX"/>
    <property type="match status" value="1"/>
</dbReference>
<evidence type="ECO:0000313" key="16">
    <source>
        <dbReference type="EMBL" id="VEN40230.1"/>
    </source>
</evidence>
<keyword evidence="9" id="KW-0067">ATP-binding</keyword>
<dbReference type="Proteomes" id="UP000410492">
    <property type="component" value="Unassembled WGS sequence"/>
</dbReference>
<evidence type="ECO:0000256" key="3">
    <source>
        <dbReference type="ARBA" id="ARBA00022723"/>
    </source>
</evidence>
<keyword evidence="8" id="KW-0862">Zinc</keyword>
<evidence type="ECO:0000256" key="9">
    <source>
        <dbReference type="ARBA" id="ARBA00022840"/>
    </source>
</evidence>
<keyword evidence="17" id="KW-1185">Reference proteome</keyword>
<feature type="compositionally biased region" description="Basic and acidic residues" evidence="14">
    <location>
        <begin position="315"/>
        <end position="373"/>
    </location>
</feature>
<dbReference type="InterPro" id="IPR025766">
    <property type="entry name" value="ADD"/>
</dbReference>
<evidence type="ECO:0000256" key="6">
    <source>
        <dbReference type="ARBA" id="ARBA00022771"/>
    </source>
</evidence>
<dbReference type="GO" id="GO:0003678">
    <property type="term" value="F:DNA helicase activity"/>
    <property type="evidence" value="ECO:0007669"/>
    <property type="project" value="UniProtKB-EC"/>
</dbReference>
<evidence type="ECO:0000256" key="8">
    <source>
        <dbReference type="ARBA" id="ARBA00022833"/>
    </source>
</evidence>
<keyword evidence="7" id="KW-0378">Hydrolase</keyword>
<dbReference type="InterPro" id="IPR052131">
    <property type="entry name" value="ATRX_domain-containing"/>
</dbReference>
<dbReference type="GO" id="GO:0005721">
    <property type="term" value="C:pericentric heterochromatin"/>
    <property type="evidence" value="ECO:0007669"/>
    <property type="project" value="TreeGrafter"/>
</dbReference>
<feature type="compositionally biased region" description="Basic and acidic residues" evidence="14">
    <location>
        <begin position="164"/>
        <end position="178"/>
    </location>
</feature>
<dbReference type="GO" id="GO:0005634">
    <property type="term" value="C:nucleus"/>
    <property type="evidence" value="ECO:0007669"/>
    <property type="project" value="UniProtKB-SubCell"/>
</dbReference>
<keyword evidence="6" id="KW-0863">Zinc-finger</keyword>
<evidence type="ECO:0000259" key="15">
    <source>
        <dbReference type="PROSITE" id="PS51533"/>
    </source>
</evidence>
<dbReference type="GO" id="GO:0031297">
    <property type="term" value="P:replication fork processing"/>
    <property type="evidence" value="ECO:0007669"/>
    <property type="project" value="TreeGrafter"/>
</dbReference>
<feature type="compositionally biased region" description="Polar residues" evidence="14">
    <location>
        <begin position="1"/>
        <end position="11"/>
    </location>
</feature>
<dbReference type="PANTHER" id="PTHR46357:SF1">
    <property type="entry name" value="TRANSCRIPTIONAL REGULATOR ATRX"/>
    <property type="match status" value="1"/>
</dbReference>
<dbReference type="InterPro" id="IPR011011">
    <property type="entry name" value="Znf_FYVE_PHD"/>
</dbReference>
<keyword evidence="5" id="KW-0227">DNA damage</keyword>
<evidence type="ECO:0000256" key="7">
    <source>
        <dbReference type="ARBA" id="ARBA00022801"/>
    </source>
</evidence>
<feature type="compositionally biased region" description="Acidic residues" evidence="14">
    <location>
        <begin position="374"/>
        <end position="387"/>
    </location>
</feature>
<reference evidence="16 17" key="1">
    <citation type="submission" date="2019-01" db="EMBL/GenBank/DDBJ databases">
        <authorList>
            <person name="Sayadi A."/>
        </authorList>
    </citation>
    <scope>NUCLEOTIDE SEQUENCE [LARGE SCALE GENOMIC DNA]</scope>
</reference>
<name>A0A653BXM0_CALMS</name>
<keyword evidence="3" id="KW-0479">Metal-binding</keyword>
<dbReference type="GO" id="GO:0031490">
    <property type="term" value="F:chromatin DNA binding"/>
    <property type="evidence" value="ECO:0007669"/>
    <property type="project" value="TreeGrafter"/>
</dbReference>
<evidence type="ECO:0000256" key="5">
    <source>
        <dbReference type="ARBA" id="ARBA00022763"/>
    </source>
</evidence>
<feature type="compositionally biased region" description="Basic and acidic residues" evidence="14">
    <location>
        <begin position="77"/>
        <end position="91"/>
    </location>
</feature>
<evidence type="ECO:0000256" key="11">
    <source>
        <dbReference type="ARBA" id="ARBA00023204"/>
    </source>
</evidence>
<feature type="region of interest" description="Disordered" evidence="14">
    <location>
        <begin position="1"/>
        <end position="392"/>
    </location>
</feature>
<evidence type="ECO:0000313" key="17">
    <source>
        <dbReference type="Proteomes" id="UP000410492"/>
    </source>
</evidence>
<sequence length="740" mass="82643">METETITTYEQTKNKHFVDTMDGTFKESESASDSNKCSADRDEGAAAFMEESHTDDEEDVRLNLDCSKSDDEDDLGESDHHEASDNEHNTEGDLIGAQNSTDESHINTSKDKVLVDSDKNHTDDKEEIQSADNQTSGIVEEEASENTDKDHAADKQQEDNGPAKSDDEPDGNKAKTTAEVEDVGTETVDGQNEDVTEKSKSEEETQHKDGKGEAEVETKGDQNSKEVDKPNEKLLKDLENHTDDKDNGESSGNQTKDESEKDTKKGTDGSHDGVEQDVPSNSVDDPHKSDHDASKDDKTKTVPEVEDNTGSKESSQNKENEEKSKNEEEAPKTDGEKEAESKDQSEKNDDKGDKYSLLKETLSKPNDEAKEQENNEEEMDEDFDPSDFDPSLLCPEVAMEVDEAPVISPANDSQNDDGAKSPILFDAVFSTYVDEMTGTETCFDLTPEEDKLRQETYGQKNPVQYTKIHCTACNVHLGSALDGQGNRFVHPLLKVLICKNCYYFYSSGEFERDEDGSELYCRWCGQGGQVMCCSKCEMVFCKKCIRINFDRKKIADIRDSDDWLCFRCNPSQITHLKIHCAEFMEYVRRERSRAVTLENYSAFTNADHALCCQSMKKKATDTPPEQPKRKRRRAAPVDPDYNPLKDEEDDNDVIEKVPHTIAPTPAAKAPSTPPAVAPRANGVPSRPLVQQVRPGMTSVRPRTPSSSLGPDCSLLVRFLCRRKDLELHLLQVTSRFYPVA</sequence>
<keyword evidence="10" id="KW-0238">DNA-binding</keyword>
<evidence type="ECO:0000256" key="13">
    <source>
        <dbReference type="ARBA" id="ARBA00047995"/>
    </source>
</evidence>
<dbReference type="Pfam" id="PF17981">
    <property type="entry name" value="ADD_ATRX"/>
    <property type="match status" value="1"/>
</dbReference>
<dbReference type="Gene3D" id="3.30.40.10">
    <property type="entry name" value="Zinc/RING finger domain, C3HC4 (zinc finger)"/>
    <property type="match status" value="1"/>
</dbReference>
<dbReference type="PROSITE" id="PS51533">
    <property type="entry name" value="ADD"/>
    <property type="match status" value="1"/>
</dbReference>
<proteinExistence type="inferred from homology"/>
<protein>
    <recommendedName>
        <fullName evidence="15">PHD-type domain-containing protein</fullName>
    </recommendedName>
</protein>
<comment type="subcellular location">
    <subcellularLocation>
        <location evidence="1">Nucleus</location>
    </subcellularLocation>
</comment>
<organism evidence="16 17">
    <name type="scientific">Callosobruchus maculatus</name>
    <name type="common">Southern cowpea weevil</name>
    <name type="synonym">Pulse bruchid</name>
    <dbReference type="NCBI Taxonomy" id="64391"/>
    <lineage>
        <taxon>Eukaryota</taxon>
        <taxon>Metazoa</taxon>
        <taxon>Ecdysozoa</taxon>
        <taxon>Arthropoda</taxon>
        <taxon>Hexapoda</taxon>
        <taxon>Insecta</taxon>
        <taxon>Pterygota</taxon>
        <taxon>Neoptera</taxon>
        <taxon>Endopterygota</taxon>
        <taxon>Coleoptera</taxon>
        <taxon>Polyphaga</taxon>
        <taxon>Cucujiformia</taxon>
        <taxon>Chrysomeloidea</taxon>
        <taxon>Chrysomelidae</taxon>
        <taxon>Bruchinae</taxon>
        <taxon>Bruchini</taxon>
        <taxon>Callosobruchus</taxon>
    </lineage>
</organism>
<feature type="compositionally biased region" description="Basic and acidic residues" evidence="14">
    <location>
        <begin position="255"/>
        <end position="274"/>
    </location>
</feature>
<dbReference type="GO" id="GO:0005524">
    <property type="term" value="F:ATP binding"/>
    <property type="evidence" value="ECO:0007669"/>
    <property type="project" value="UniProtKB-KW"/>
</dbReference>
<feature type="compositionally biased region" description="Basic and acidic residues" evidence="14">
    <location>
        <begin position="12"/>
        <end position="29"/>
    </location>
</feature>
<evidence type="ECO:0000256" key="4">
    <source>
        <dbReference type="ARBA" id="ARBA00022741"/>
    </source>
</evidence>
<dbReference type="EMBL" id="CAACVG010006393">
    <property type="protein sequence ID" value="VEN40230.1"/>
    <property type="molecule type" value="Genomic_DNA"/>
</dbReference>